<organism evidence="3 4">
    <name type="scientific">Terribacillus halophilus</name>
    <dbReference type="NCBI Taxonomy" id="361279"/>
    <lineage>
        <taxon>Bacteria</taxon>
        <taxon>Bacillati</taxon>
        <taxon>Bacillota</taxon>
        <taxon>Bacilli</taxon>
        <taxon>Bacillales</taxon>
        <taxon>Bacillaceae</taxon>
        <taxon>Terribacillus</taxon>
    </lineage>
</organism>
<feature type="domain" description="Spore germination GerD central core" evidence="2">
    <location>
        <begin position="66"/>
        <end position="177"/>
    </location>
</feature>
<dbReference type="STRING" id="361279.SAMN05421663_1146"/>
<evidence type="ECO:0000259" key="2">
    <source>
        <dbReference type="Pfam" id="PF17898"/>
    </source>
</evidence>
<dbReference type="AlphaFoldDB" id="A0A1G6VTV6"/>
<reference evidence="4" key="1">
    <citation type="submission" date="2016-10" db="EMBL/GenBank/DDBJ databases">
        <authorList>
            <person name="Varghese N."/>
            <person name="Submissions S."/>
        </authorList>
    </citation>
    <scope>NUCLEOTIDE SEQUENCE [LARGE SCALE GENOMIC DNA]</scope>
    <source>
        <strain evidence="4">DSM 21620</strain>
    </source>
</reference>
<keyword evidence="1" id="KW-0732">Signal</keyword>
<feature type="chain" id="PRO_5011631880" evidence="1">
    <location>
        <begin position="25"/>
        <end position="190"/>
    </location>
</feature>
<name>A0A1G6VTV6_9BACI</name>
<evidence type="ECO:0000256" key="1">
    <source>
        <dbReference type="SAM" id="SignalP"/>
    </source>
</evidence>
<protein>
    <submittedName>
        <fullName evidence="3">Spore germination protein D</fullName>
    </submittedName>
</protein>
<accession>A0A1G6VTV6</accession>
<keyword evidence="4" id="KW-1185">Reference proteome</keyword>
<dbReference type="Pfam" id="PF17898">
    <property type="entry name" value="GerD"/>
    <property type="match status" value="1"/>
</dbReference>
<dbReference type="OrthoDB" id="2375836at2"/>
<dbReference type="PROSITE" id="PS51257">
    <property type="entry name" value="PROKAR_LIPOPROTEIN"/>
    <property type="match status" value="1"/>
</dbReference>
<feature type="signal peptide" evidence="1">
    <location>
        <begin position="1"/>
        <end position="24"/>
    </location>
</feature>
<dbReference type="RefSeq" id="WP_093728536.1">
    <property type="nucleotide sequence ID" value="NZ_FMZB01000014.1"/>
</dbReference>
<proteinExistence type="predicted"/>
<dbReference type="NCBIfam" id="NF040801">
    <property type="entry name" value="spore_GerD"/>
    <property type="match status" value="1"/>
</dbReference>
<dbReference type="Proteomes" id="UP000198666">
    <property type="component" value="Unassembled WGS sequence"/>
</dbReference>
<sequence>MFVRLVPILILSLFVLASCTGGQAAENSQPDYDTTKQMVADILKTDEGKKAISEVMSDETMQDLVSLDASKVEDAINKSWTSEEGQKFWKERFEDPEFVAAFAKNIGPEQKKLVKDLMNDSDFQKQMLQLLQDPKVQEQMLHVMKSQDFRKELEKTIQESAETPMFEQKLMQTVQKALEEAQSKQKEKQS</sequence>
<dbReference type="EMBL" id="FMZB01000014">
    <property type="protein sequence ID" value="SDD57052.1"/>
    <property type="molecule type" value="Genomic_DNA"/>
</dbReference>
<evidence type="ECO:0000313" key="4">
    <source>
        <dbReference type="Proteomes" id="UP000198666"/>
    </source>
</evidence>
<gene>
    <name evidence="3" type="ORF">SAMN05421663_1146</name>
</gene>
<dbReference type="InterPro" id="IPR041262">
    <property type="entry name" value="GerD_central"/>
</dbReference>
<evidence type="ECO:0000313" key="3">
    <source>
        <dbReference type="EMBL" id="SDD57052.1"/>
    </source>
</evidence>